<comment type="caution">
    <text evidence="17">The sequence shown here is derived from an EMBL/GenBank/DDBJ whole genome shotgun (WGS) entry which is preliminary data.</text>
</comment>
<dbReference type="Gene3D" id="2.60.40.1180">
    <property type="entry name" value="Golgi alpha-mannosidase II"/>
    <property type="match status" value="1"/>
</dbReference>
<dbReference type="InterPro" id="IPR011009">
    <property type="entry name" value="Kinase-like_dom_sf"/>
</dbReference>
<dbReference type="Pfam" id="PF00128">
    <property type="entry name" value="Alpha-amylase"/>
    <property type="match status" value="1"/>
</dbReference>
<dbReference type="SUPFAM" id="SSF51445">
    <property type="entry name" value="(Trans)glycosidases"/>
    <property type="match status" value="1"/>
</dbReference>
<dbReference type="GO" id="GO:0047471">
    <property type="term" value="F:maltose alpha-D-glucosyltransferase activity"/>
    <property type="evidence" value="ECO:0007669"/>
    <property type="project" value="UniProtKB-EC"/>
</dbReference>
<evidence type="ECO:0000256" key="11">
    <source>
        <dbReference type="ARBA" id="ARBA00022840"/>
    </source>
</evidence>
<dbReference type="InterPro" id="IPR012810">
    <property type="entry name" value="TreS/a-amylase_N"/>
</dbReference>
<dbReference type="AlphaFoldDB" id="A0A934IJM6"/>
<evidence type="ECO:0000256" key="14">
    <source>
        <dbReference type="ARBA" id="ARBA00031378"/>
    </source>
</evidence>
<name>A0A934IJM6_9HYPH</name>
<comment type="catalytic activity">
    <reaction evidence="1">
        <text>D-maltose = alpha,alpha-trehalose</text>
        <dbReference type="Rhea" id="RHEA:15145"/>
        <dbReference type="ChEBI" id="CHEBI:16551"/>
        <dbReference type="ChEBI" id="CHEBI:17306"/>
        <dbReference type="EC" id="5.4.99.16"/>
    </reaction>
</comment>
<dbReference type="CDD" id="cd11334">
    <property type="entry name" value="AmyAc_TreS"/>
    <property type="match status" value="1"/>
</dbReference>
<comment type="similarity">
    <text evidence="3">Belongs to the aminoglycoside phosphotransferase family.</text>
</comment>
<dbReference type="SUPFAM" id="SSF51011">
    <property type="entry name" value="Glycosyl hydrolase domain"/>
    <property type="match status" value="1"/>
</dbReference>
<evidence type="ECO:0000256" key="4">
    <source>
        <dbReference type="ARBA" id="ARBA00011962"/>
    </source>
</evidence>
<dbReference type="InterPro" id="IPR032091">
    <property type="entry name" value="Malt_amylase-like_C"/>
</dbReference>
<dbReference type="FunFam" id="3.20.20.80:FF:000055">
    <property type="entry name" value="Trehalose synthase"/>
    <property type="match status" value="1"/>
</dbReference>
<keyword evidence="9" id="KW-0547">Nucleotide-binding</keyword>
<dbReference type="GO" id="GO:0005524">
    <property type="term" value="F:ATP binding"/>
    <property type="evidence" value="ECO:0007669"/>
    <property type="project" value="UniProtKB-KW"/>
</dbReference>
<dbReference type="Gene3D" id="3.20.20.80">
    <property type="entry name" value="Glycosidases"/>
    <property type="match status" value="1"/>
</dbReference>
<keyword evidence="10" id="KW-0106">Calcium</keyword>
<keyword evidence="18" id="KW-1185">Reference proteome</keyword>
<protein>
    <recommendedName>
        <fullName evidence="6">Maltokinase</fullName>
        <ecNumber evidence="4">2.7.1.175</ecNumber>
        <ecNumber evidence="5">5.4.99.16</ecNumber>
    </recommendedName>
    <alternativeName>
        <fullName evidence="14">Maltose alpha-D-glucosyltransferase</fullName>
    </alternativeName>
    <alternativeName>
        <fullName evidence="13">Maltose-1-phosphate synthase</fullName>
    </alternativeName>
</protein>
<evidence type="ECO:0000256" key="7">
    <source>
        <dbReference type="ARBA" id="ARBA00022679"/>
    </source>
</evidence>
<evidence type="ECO:0000313" key="17">
    <source>
        <dbReference type="EMBL" id="MBJ3774977.1"/>
    </source>
</evidence>
<evidence type="ECO:0000256" key="13">
    <source>
        <dbReference type="ARBA" id="ARBA00031251"/>
    </source>
</evidence>
<comment type="similarity">
    <text evidence="2">Belongs to the glycosyl hydrolase 13 family. TreS subfamily.</text>
</comment>
<evidence type="ECO:0000256" key="5">
    <source>
        <dbReference type="ARBA" id="ARBA00012619"/>
    </source>
</evidence>
<dbReference type="EC" id="2.7.1.175" evidence="4"/>
<organism evidence="17 18">
    <name type="scientific">Acuticoccus mangrovi</name>
    <dbReference type="NCBI Taxonomy" id="2796142"/>
    <lineage>
        <taxon>Bacteria</taxon>
        <taxon>Pseudomonadati</taxon>
        <taxon>Pseudomonadota</taxon>
        <taxon>Alphaproteobacteria</taxon>
        <taxon>Hyphomicrobiales</taxon>
        <taxon>Amorphaceae</taxon>
        <taxon>Acuticoccus</taxon>
    </lineage>
</organism>
<evidence type="ECO:0000256" key="3">
    <source>
        <dbReference type="ARBA" id="ARBA00006219"/>
    </source>
</evidence>
<feature type="domain" description="Glycosyl hydrolase family 13 catalytic" evidence="16">
    <location>
        <begin position="42"/>
        <end position="436"/>
    </location>
</feature>
<dbReference type="InterPro" id="IPR012811">
    <property type="entry name" value="TreS_maltokin_C_dom"/>
</dbReference>
<keyword evidence="11" id="KW-0067">ATP-binding</keyword>
<evidence type="ECO:0000313" key="18">
    <source>
        <dbReference type="Proteomes" id="UP000609531"/>
    </source>
</evidence>
<dbReference type="EC" id="5.4.99.16" evidence="5"/>
<evidence type="ECO:0000256" key="10">
    <source>
        <dbReference type="ARBA" id="ARBA00022837"/>
    </source>
</evidence>
<dbReference type="InterPro" id="IPR006047">
    <property type="entry name" value="GH13_cat_dom"/>
</dbReference>
<evidence type="ECO:0000256" key="6">
    <source>
        <dbReference type="ARBA" id="ARBA00013882"/>
    </source>
</evidence>
<dbReference type="InterPro" id="IPR017853">
    <property type="entry name" value="GH"/>
</dbReference>
<dbReference type="GO" id="GO:0046872">
    <property type="term" value="F:metal ion binding"/>
    <property type="evidence" value="ECO:0007669"/>
    <property type="project" value="UniProtKB-KW"/>
</dbReference>
<dbReference type="Gene3D" id="3.90.400.10">
    <property type="entry name" value="Oligo-1,6-glucosidase, Domain 2"/>
    <property type="match status" value="1"/>
</dbReference>
<dbReference type="InterPro" id="IPR045857">
    <property type="entry name" value="O16G_dom_2"/>
</dbReference>
<dbReference type="PANTHER" id="PTHR10357:SF219">
    <property type="entry name" value="MALTOSE ALPHA-D-GLUCOSYLTRANSFERASE"/>
    <property type="match status" value="1"/>
</dbReference>
<evidence type="ECO:0000259" key="16">
    <source>
        <dbReference type="SMART" id="SM00642"/>
    </source>
</evidence>
<dbReference type="Proteomes" id="UP000609531">
    <property type="component" value="Unassembled WGS sequence"/>
</dbReference>
<proteinExistence type="inferred from homology"/>
<gene>
    <name evidence="17" type="primary">treS</name>
    <name evidence="17" type="ORF">JCR33_04715</name>
</gene>
<dbReference type="SMART" id="SM00642">
    <property type="entry name" value="Aamy"/>
    <property type="match status" value="1"/>
</dbReference>
<keyword evidence="12 17" id="KW-0413">Isomerase</keyword>
<evidence type="ECO:0000256" key="9">
    <source>
        <dbReference type="ARBA" id="ARBA00022741"/>
    </source>
</evidence>
<dbReference type="GO" id="GO:0005975">
    <property type="term" value="P:carbohydrate metabolic process"/>
    <property type="evidence" value="ECO:0007669"/>
    <property type="project" value="InterPro"/>
</dbReference>
<evidence type="ECO:0000256" key="12">
    <source>
        <dbReference type="ARBA" id="ARBA00023235"/>
    </source>
</evidence>
<evidence type="ECO:0000256" key="8">
    <source>
        <dbReference type="ARBA" id="ARBA00022723"/>
    </source>
</evidence>
<accession>A0A934IJM6</accession>
<dbReference type="Gene3D" id="3.90.1200.10">
    <property type="match status" value="1"/>
</dbReference>
<dbReference type="NCBIfam" id="TIGR02457">
    <property type="entry name" value="TreS_Cterm"/>
    <property type="match status" value="1"/>
</dbReference>
<dbReference type="InterPro" id="IPR040999">
    <property type="entry name" value="Mak_N_cap"/>
</dbReference>
<dbReference type="PANTHER" id="PTHR10357">
    <property type="entry name" value="ALPHA-AMYLASE FAMILY MEMBER"/>
    <property type="match status" value="1"/>
</dbReference>
<dbReference type="InterPro" id="IPR013780">
    <property type="entry name" value="Glyco_hydro_b"/>
</dbReference>
<dbReference type="Pfam" id="PF16657">
    <property type="entry name" value="Malt_amylase_C"/>
    <property type="match status" value="1"/>
</dbReference>
<comment type="catalytic activity">
    <reaction evidence="15">
        <text>D-maltose + ATP = alpha-maltose 1-phosphate + ADP + H(+)</text>
        <dbReference type="Rhea" id="RHEA:31915"/>
        <dbReference type="ChEBI" id="CHEBI:15378"/>
        <dbReference type="ChEBI" id="CHEBI:17306"/>
        <dbReference type="ChEBI" id="CHEBI:30616"/>
        <dbReference type="ChEBI" id="CHEBI:63576"/>
        <dbReference type="ChEBI" id="CHEBI:456216"/>
        <dbReference type="EC" id="2.7.1.175"/>
    </reaction>
</comment>
<dbReference type="Pfam" id="PF18085">
    <property type="entry name" value="Mak_N_cap"/>
    <property type="match status" value="1"/>
</dbReference>
<sequence>MDAVAPVTETVDALQDAPQDAGVDGIIDRSVTDWYKDAIIYQLHIKAFYDADNNGYGDFRGLMQKLDYVQALGVTAIWLLPFYPSPLRDDGYDIADYNNVNPQYGDIEAFQVFVKEAHARGLRVITELVINHTSDQHPWFQAARQAPKGSPERDYYVWSDTDEKYELTRIIFLDTEKSNWTWDPVAEQYFWHRFYSHQPDLNFDNPKVMEEVLTVMNQWLDMGVDGLRLDAIPYLVERDGTNNENLPETHDVLKAIRKALDARYSDRMLLAEANQWPEDTRPYFGEGDECHMGFHFPLMPRMYMALAQEDRHPITDIIRQTPEIPDDCQWAIFLRNHDELTLEMVTAEERDYLWRTYAEDARARINLGIRRRLAPLMQNDRRKIELMNAFLLSMPGTPVLYYGDEIGMGDNYYLGDRDGVRTPMQWSADRNGGFSRANPQQLYLPPIMDPVYGYQAINVEAQENDPSSLLNWMRRIILVRKQHPAFGRGTMQFIYPRNRKIIAYIREYQGQAILCVANLSRSAQAVELDLSAHRTKVPVELTGRTPFPPIGDLPYMVTLPAFGFFWFVLAGPEEAPLWHEATPEPLPDFVTLTTRGGGIEGAIRGREKSQLEASTLPQFLPLQRWFAAKDERIEAVRLEPLAILDKASTHALAALEVTLASGVQRYLAPLSVRWGEENLRMGAPKLSYTLAKVRSGPLVGALIDGTVDESLAAELVQLMIRGETRGRVHFKGSPALTEIEELAPARPLGLEQSNVSIVFGEQIILKIYRRLREGEQPDVEVARHLTDVGYSHTPALVGTIELDGDGAPAVLAAAFSFVPNQGDAWSSVLDALARHLEGADLIEADTAEGEEPILTFPLNIGALAGQRTAELHLALAADETSEAFRPEPIGADDLARWADDATAEADRVFARLKAHLAQLPEDSAADAQALIERRDEVAARYAAVRDAAPSGVKTRIHGDYHLGQVLVAQGDLVVIDFEGEPARTLDERRAKSAPLRDVAGMLRSFDYAAAMALSRWRGTHEANLEEARVKALAWRDTTRRAFLGAYLAAIGEKAPAPELTAALLDLFTLHKAIYEIGYELANRPTWVRIPLAGVMDVLADARGVSAWADETIAENDVGESE</sequence>
<reference evidence="17" key="1">
    <citation type="submission" date="2020-12" db="EMBL/GenBank/DDBJ databases">
        <title>Bacterial taxonomy.</title>
        <authorList>
            <person name="Pan X."/>
        </authorList>
    </citation>
    <scope>NUCLEOTIDE SEQUENCE</scope>
    <source>
        <strain evidence="17">B2012</strain>
    </source>
</reference>
<keyword evidence="7" id="KW-0808">Transferase</keyword>
<evidence type="ECO:0000256" key="1">
    <source>
        <dbReference type="ARBA" id="ARBA00001595"/>
    </source>
</evidence>
<dbReference type="SUPFAM" id="SSF56112">
    <property type="entry name" value="Protein kinase-like (PK-like)"/>
    <property type="match status" value="1"/>
</dbReference>
<evidence type="ECO:0000256" key="15">
    <source>
        <dbReference type="ARBA" id="ARBA00049067"/>
    </source>
</evidence>
<keyword evidence="8" id="KW-0479">Metal-binding</keyword>
<dbReference type="NCBIfam" id="TIGR02456">
    <property type="entry name" value="treS_nterm"/>
    <property type="match status" value="1"/>
</dbReference>
<dbReference type="GO" id="GO:0016740">
    <property type="term" value="F:transferase activity"/>
    <property type="evidence" value="ECO:0007669"/>
    <property type="project" value="UniProtKB-KW"/>
</dbReference>
<evidence type="ECO:0000256" key="2">
    <source>
        <dbReference type="ARBA" id="ARBA00005496"/>
    </source>
</evidence>
<dbReference type="EMBL" id="JAEKJA010000003">
    <property type="protein sequence ID" value="MBJ3774977.1"/>
    <property type="molecule type" value="Genomic_DNA"/>
</dbReference>